<dbReference type="EMBL" id="LR215048">
    <property type="protein sequence ID" value="VEU81040.1"/>
    <property type="molecule type" value="Genomic_DNA"/>
</dbReference>
<evidence type="ECO:0000259" key="3">
    <source>
        <dbReference type="Pfam" id="PF12146"/>
    </source>
</evidence>
<feature type="site" description="Important for substrate specificity" evidence="2">
    <location>
        <position position="148"/>
    </location>
</feature>
<evidence type="ECO:0000313" key="4">
    <source>
        <dbReference type="EMBL" id="VEU81040.1"/>
    </source>
</evidence>
<dbReference type="InterPro" id="IPR022742">
    <property type="entry name" value="Hydrolase_4"/>
</dbReference>
<dbReference type="InterPro" id="IPR012354">
    <property type="entry name" value="Esterase_lipase"/>
</dbReference>
<reference evidence="4 5" key="1">
    <citation type="submission" date="2019-01" db="EMBL/GenBank/DDBJ databases">
        <authorList>
            <consortium name="Pathogen Informatics"/>
        </authorList>
    </citation>
    <scope>NUCLEOTIDE SEQUENCE [LARGE SCALE GENOMIC DNA]</scope>
    <source>
        <strain evidence="4 5">NCTC10138</strain>
    </source>
</reference>
<feature type="active site" description="Charge relay system" evidence="1">
    <location>
        <position position="238"/>
    </location>
</feature>
<dbReference type="InterPro" id="IPR029058">
    <property type="entry name" value="AB_hydrolase_fold"/>
</dbReference>
<dbReference type="PIRSF" id="PIRSF017388">
    <property type="entry name" value="Esterase_lipase"/>
    <property type="match status" value="1"/>
</dbReference>
<dbReference type="EC" id="3.1.1.-" evidence="4"/>
<dbReference type="Gene3D" id="3.40.50.1820">
    <property type="entry name" value="alpha/beta hydrolase"/>
    <property type="match status" value="1"/>
</dbReference>
<evidence type="ECO:0000313" key="5">
    <source>
        <dbReference type="Proteomes" id="UP000289841"/>
    </source>
</evidence>
<evidence type="ECO:0000256" key="2">
    <source>
        <dbReference type="PIRSR" id="PIRSR017388-3"/>
    </source>
</evidence>
<sequence length="265" mass="31092">MIINDIFINVNEFVPNDNVKDVTIIITHGIAEYSKYYEYAAKFFQNKGFNVLTYDLRGHGKSFGKRGYVDSYKDFLSDLNELILYAKKKTKKVFLVGHSLGGVITNTYAAKYGNVDGVIISAAPSDFYKSLRKIRFLPYNLLMKNKKIFTNFYDKRLTTVNNYEKDILDLDYYYLKLPAEVMIRGMRVLKKNFKNYRVPLLVIHSKKDPIVSYDNSQNTYNKAATKDKEIILYENSYHNLFNDIEKDLILNDILNWVNKRIWKII</sequence>
<dbReference type="AlphaFoldDB" id="A0A449BFF2"/>
<dbReference type="PANTHER" id="PTHR11614">
    <property type="entry name" value="PHOSPHOLIPASE-RELATED"/>
    <property type="match status" value="1"/>
</dbReference>
<dbReference type="PRINTS" id="PR00111">
    <property type="entry name" value="ABHYDROLASE"/>
</dbReference>
<organism evidence="4 5">
    <name type="scientific">Haploplasma axanthum</name>
    <name type="common">Acholeplasma axanthum</name>
    <dbReference type="NCBI Taxonomy" id="29552"/>
    <lineage>
        <taxon>Bacteria</taxon>
        <taxon>Bacillati</taxon>
        <taxon>Mycoplasmatota</taxon>
        <taxon>Mollicutes</taxon>
        <taxon>Acholeplasmatales</taxon>
        <taxon>Acholeplasmataceae</taxon>
        <taxon>Haploplasma</taxon>
    </lineage>
</organism>
<dbReference type="InterPro" id="IPR051044">
    <property type="entry name" value="MAG_DAG_Lipase"/>
</dbReference>
<evidence type="ECO:0000256" key="1">
    <source>
        <dbReference type="PIRSR" id="PIRSR017388-1"/>
    </source>
</evidence>
<dbReference type="GO" id="GO:0052689">
    <property type="term" value="F:carboxylic ester hydrolase activity"/>
    <property type="evidence" value="ECO:0007669"/>
    <property type="project" value="InterPro"/>
</dbReference>
<dbReference type="SUPFAM" id="SSF53474">
    <property type="entry name" value="alpha/beta-Hydrolases"/>
    <property type="match status" value="1"/>
</dbReference>
<name>A0A449BFF2_HAPAX</name>
<dbReference type="Proteomes" id="UP000289841">
    <property type="component" value="Chromosome"/>
</dbReference>
<accession>A0A449BFF2</accession>
<feature type="active site" description="Charge relay system" evidence="1">
    <location>
        <position position="208"/>
    </location>
</feature>
<dbReference type="STRING" id="1278311.GCA_000428705_00122"/>
<keyword evidence="4" id="KW-0378">Hydrolase</keyword>
<dbReference type="KEGG" id="aaxa:NCTC10138_01431"/>
<feature type="domain" description="Serine aminopeptidase S33" evidence="3">
    <location>
        <begin position="23"/>
        <end position="244"/>
    </location>
</feature>
<feature type="active site" description="Nucleophile" evidence="1">
    <location>
        <position position="99"/>
    </location>
</feature>
<protein>
    <submittedName>
        <fullName evidence="4">Putative esterase/lipase</fullName>
        <ecNumber evidence="4">3.1.1.-</ecNumber>
    </submittedName>
</protein>
<proteinExistence type="predicted"/>
<dbReference type="InterPro" id="IPR000073">
    <property type="entry name" value="AB_hydrolase_1"/>
</dbReference>
<gene>
    <name evidence="4" type="primary">lip</name>
    <name evidence="4" type="ORF">NCTC10138_01431</name>
</gene>
<keyword evidence="5" id="KW-1185">Reference proteome</keyword>
<dbReference type="Pfam" id="PF12146">
    <property type="entry name" value="Hydrolase_4"/>
    <property type="match status" value="1"/>
</dbReference>
<dbReference type="OrthoDB" id="384284at2"/>